<keyword evidence="7" id="KW-0408">Iron</keyword>
<dbReference type="InterPro" id="IPR006620">
    <property type="entry name" value="Pro_4_hyd_alph"/>
</dbReference>
<dbReference type="GO" id="GO:0031418">
    <property type="term" value="F:L-ascorbic acid binding"/>
    <property type="evidence" value="ECO:0007669"/>
    <property type="project" value="UniProtKB-KW"/>
</dbReference>
<dbReference type="EMBL" id="JACIDY010000003">
    <property type="protein sequence ID" value="MBB3940116.1"/>
    <property type="molecule type" value="Genomic_DNA"/>
</dbReference>
<keyword evidence="5" id="KW-0223">Dioxygenase</keyword>
<dbReference type="Gene3D" id="1.25.40.10">
    <property type="entry name" value="Tetratricopeptide repeat domain"/>
    <property type="match status" value="1"/>
</dbReference>
<dbReference type="InterPro" id="IPR005123">
    <property type="entry name" value="Oxoglu/Fe-dep_dioxygenase_dom"/>
</dbReference>
<keyword evidence="6 10" id="KW-0560">Oxidoreductase</keyword>
<accession>A0A7W6BY66</accession>
<dbReference type="InterPro" id="IPR006597">
    <property type="entry name" value="Sel1-like"/>
</dbReference>
<dbReference type="PANTHER" id="PTHR10869:SF246">
    <property type="entry name" value="TRANSMEMBRANE PROLYL 4-HYDROXYLASE"/>
    <property type="match status" value="1"/>
</dbReference>
<keyword evidence="8" id="KW-0325">Glycoprotein</keyword>
<evidence type="ECO:0000256" key="6">
    <source>
        <dbReference type="ARBA" id="ARBA00023002"/>
    </source>
</evidence>
<dbReference type="Pfam" id="PF08238">
    <property type="entry name" value="Sel1"/>
    <property type="match status" value="2"/>
</dbReference>
<evidence type="ECO:0000256" key="5">
    <source>
        <dbReference type="ARBA" id="ARBA00022964"/>
    </source>
</evidence>
<comment type="caution">
    <text evidence="10">The sequence shown here is derived from an EMBL/GenBank/DDBJ whole genome shotgun (WGS) entry which is preliminary data.</text>
</comment>
<evidence type="ECO:0000313" key="11">
    <source>
        <dbReference type="Proteomes" id="UP000561459"/>
    </source>
</evidence>
<dbReference type="Proteomes" id="UP000561459">
    <property type="component" value="Unassembled WGS sequence"/>
</dbReference>
<dbReference type="PROSITE" id="PS51471">
    <property type="entry name" value="FE2OG_OXY"/>
    <property type="match status" value="1"/>
</dbReference>
<dbReference type="RefSeq" id="WP_343055835.1">
    <property type="nucleotide sequence ID" value="NZ_JACIDY010000003.1"/>
</dbReference>
<evidence type="ECO:0000256" key="2">
    <source>
        <dbReference type="ARBA" id="ARBA00022723"/>
    </source>
</evidence>
<dbReference type="Gene3D" id="2.60.120.620">
    <property type="entry name" value="q2cbj1_9rhob like domain"/>
    <property type="match status" value="1"/>
</dbReference>
<organism evidence="10 11">
    <name type="scientific">Novosphingobium fluoreni</name>
    <dbReference type="NCBI Taxonomy" id="1391222"/>
    <lineage>
        <taxon>Bacteria</taxon>
        <taxon>Pseudomonadati</taxon>
        <taxon>Pseudomonadota</taxon>
        <taxon>Alphaproteobacteria</taxon>
        <taxon>Sphingomonadales</taxon>
        <taxon>Sphingomonadaceae</taxon>
        <taxon>Novosphingobium</taxon>
    </lineage>
</organism>
<evidence type="ECO:0000313" key="10">
    <source>
        <dbReference type="EMBL" id="MBB3940116.1"/>
    </source>
</evidence>
<sequence>MEHAALSSAAAMFRLATWHLVGDPLPRDLPRARLLLRQSTDAGNADAAMMEVALTANGTGAPPDWASARRLLEEAAARDIEIAQKHVNLLSGMDIDAQGYPRRLPPPEKLSDTPLVHSWRNVLTADECAHLATSVLDLLGPSMVVDPRTGQQIAHPVRKSSAAVIGPTRETLPIQAIQRRLSAMTGTSVSAGEPLAILHYAPGQEYLPHVDTLPHEPNQRVMTALIYLNKGYLGGETHFPGIGLTMAGKAGDVLVFTNTQEDGSPDARSRHAGLPVRNGTKWLATRWIRNQPLDIWASRG</sequence>
<dbReference type="GO" id="GO:0004656">
    <property type="term" value="F:procollagen-proline 4-dioxygenase activity"/>
    <property type="evidence" value="ECO:0007669"/>
    <property type="project" value="UniProtKB-EC"/>
</dbReference>
<gene>
    <name evidence="10" type="ORF">GGR39_001766</name>
</gene>
<evidence type="ECO:0000256" key="7">
    <source>
        <dbReference type="ARBA" id="ARBA00023004"/>
    </source>
</evidence>
<dbReference type="InterPro" id="IPR044862">
    <property type="entry name" value="Pro_4_hyd_alph_FE2OG_OXY"/>
</dbReference>
<dbReference type="PANTHER" id="PTHR10869">
    <property type="entry name" value="PROLYL 4-HYDROXYLASE ALPHA SUBUNIT"/>
    <property type="match status" value="1"/>
</dbReference>
<dbReference type="AlphaFoldDB" id="A0A7W6BY66"/>
<comment type="cofactor">
    <cofactor evidence="1">
        <name>L-ascorbate</name>
        <dbReference type="ChEBI" id="CHEBI:38290"/>
    </cofactor>
</comment>
<protein>
    <submittedName>
        <fullName evidence="10">Prolyl 4-hydroxylase</fullName>
        <ecNumber evidence="10">1.14.11.2</ecNumber>
    </submittedName>
</protein>
<reference evidence="10 11" key="1">
    <citation type="submission" date="2020-08" db="EMBL/GenBank/DDBJ databases">
        <title>Genomic Encyclopedia of Type Strains, Phase IV (KMG-IV): sequencing the most valuable type-strain genomes for metagenomic binning, comparative biology and taxonomic classification.</title>
        <authorList>
            <person name="Goeker M."/>
        </authorList>
    </citation>
    <scope>NUCLEOTIDE SEQUENCE [LARGE SCALE GENOMIC DNA]</scope>
    <source>
        <strain evidence="10 11">DSM 27568</strain>
    </source>
</reference>
<keyword evidence="4" id="KW-0847">Vitamin C</keyword>
<dbReference type="Pfam" id="PF13640">
    <property type="entry name" value="2OG-FeII_Oxy_3"/>
    <property type="match status" value="1"/>
</dbReference>
<dbReference type="SUPFAM" id="SSF81901">
    <property type="entry name" value="HCP-like"/>
    <property type="match status" value="1"/>
</dbReference>
<evidence type="ECO:0000256" key="1">
    <source>
        <dbReference type="ARBA" id="ARBA00001961"/>
    </source>
</evidence>
<evidence type="ECO:0000256" key="3">
    <source>
        <dbReference type="ARBA" id="ARBA00022824"/>
    </source>
</evidence>
<dbReference type="GO" id="GO:0005506">
    <property type="term" value="F:iron ion binding"/>
    <property type="evidence" value="ECO:0007669"/>
    <property type="project" value="InterPro"/>
</dbReference>
<keyword evidence="2" id="KW-0479">Metal-binding</keyword>
<dbReference type="InterPro" id="IPR045054">
    <property type="entry name" value="P4HA-like"/>
</dbReference>
<evidence type="ECO:0000259" key="9">
    <source>
        <dbReference type="PROSITE" id="PS51471"/>
    </source>
</evidence>
<evidence type="ECO:0000256" key="4">
    <source>
        <dbReference type="ARBA" id="ARBA00022896"/>
    </source>
</evidence>
<feature type="domain" description="Fe2OG dioxygenase" evidence="9">
    <location>
        <begin position="190"/>
        <end position="290"/>
    </location>
</feature>
<keyword evidence="3" id="KW-0256">Endoplasmic reticulum</keyword>
<keyword evidence="11" id="KW-1185">Reference proteome</keyword>
<evidence type="ECO:0000256" key="8">
    <source>
        <dbReference type="ARBA" id="ARBA00023180"/>
    </source>
</evidence>
<proteinExistence type="predicted"/>
<name>A0A7W6BY66_9SPHN</name>
<dbReference type="InterPro" id="IPR011990">
    <property type="entry name" value="TPR-like_helical_dom_sf"/>
</dbReference>
<dbReference type="SMART" id="SM00702">
    <property type="entry name" value="P4Hc"/>
    <property type="match status" value="1"/>
</dbReference>
<dbReference type="EC" id="1.14.11.2" evidence="10"/>